<feature type="transmembrane region" description="Helical" evidence="14">
    <location>
        <begin position="12"/>
        <end position="33"/>
    </location>
</feature>
<keyword evidence="3 14" id="KW-1003">Cell membrane</keyword>
<feature type="active site" evidence="15">
    <location>
        <position position="65"/>
    </location>
</feature>
<reference evidence="19 20" key="1">
    <citation type="submission" date="2018-07" db="EMBL/GenBank/DDBJ databases">
        <title>Genomic Encyclopedia of Type Strains, Phase IV (KMG-IV): sequencing the most valuable type-strain genomes for metagenomic binning, comparative biology and taxonomic classification.</title>
        <authorList>
            <person name="Goeker M."/>
        </authorList>
    </citation>
    <scope>NUCLEOTIDE SEQUENCE [LARGE SCALE GENOMIC DNA]</scope>
    <source>
        <strain evidence="19 20">DSM 44290</strain>
    </source>
</reference>
<keyword evidence="12 17" id="KW-0129">CBS domain</keyword>
<evidence type="ECO:0000313" key="20">
    <source>
        <dbReference type="Proteomes" id="UP000254869"/>
    </source>
</evidence>
<evidence type="ECO:0000256" key="5">
    <source>
        <dbReference type="ARBA" id="ARBA00022692"/>
    </source>
</evidence>
<feature type="binding site" evidence="16">
    <location>
        <position position="163"/>
    </location>
    <ligand>
        <name>Zn(2+)</name>
        <dbReference type="ChEBI" id="CHEBI:29105"/>
        <note>catalytic</note>
    </ligand>
</feature>
<dbReference type="Proteomes" id="UP000254869">
    <property type="component" value="Unassembled WGS sequence"/>
</dbReference>
<comment type="caution">
    <text evidence="19">The sequence shown here is derived from an EMBL/GenBank/DDBJ whole genome shotgun (WGS) entry which is preliminary data.</text>
</comment>
<dbReference type="Gene3D" id="3.10.580.10">
    <property type="entry name" value="CBS-domain"/>
    <property type="match status" value="1"/>
</dbReference>
<evidence type="ECO:0000256" key="2">
    <source>
        <dbReference type="ARBA" id="ARBA00007931"/>
    </source>
</evidence>
<protein>
    <recommendedName>
        <fullName evidence="14">Zinc metalloprotease</fullName>
    </recommendedName>
</protein>
<dbReference type="STRING" id="1210086.GCA_001613105_01268"/>
<dbReference type="AlphaFoldDB" id="A0A370IDQ5"/>
<keyword evidence="11 14" id="KW-0482">Metalloprotease</keyword>
<evidence type="ECO:0000256" key="7">
    <source>
        <dbReference type="ARBA" id="ARBA00022737"/>
    </source>
</evidence>
<dbReference type="SUPFAM" id="SSF54631">
    <property type="entry name" value="CBS-domain pair"/>
    <property type="match status" value="1"/>
</dbReference>
<keyword evidence="6 14" id="KW-0479">Metal-binding</keyword>
<dbReference type="EMBL" id="QQBC01000002">
    <property type="protein sequence ID" value="RDI68291.1"/>
    <property type="molecule type" value="Genomic_DNA"/>
</dbReference>
<evidence type="ECO:0000256" key="11">
    <source>
        <dbReference type="ARBA" id="ARBA00023049"/>
    </source>
</evidence>
<name>A0A370IDQ5_9NOCA</name>
<evidence type="ECO:0000256" key="14">
    <source>
        <dbReference type="PIRNR" id="PIRNR006404"/>
    </source>
</evidence>
<evidence type="ECO:0000256" key="17">
    <source>
        <dbReference type="PROSITE-ProRule" id="PRU00703"/>
    </source>
</evidence>
<feature type="transmembrane region" description="Helical" evidence="14">
    <location>
        <begin position="189"/>
        <end position="208"/>
    </location>
</feature>
<evidence type="ECO:0000256" key="3">
    <source>
        <dbReference type="ARBA" id="ARBA00022475"/>
    </source>
</evidence>
<keyword evidence="10 14" id="KW-1133">Transmembrane helix</keyword>
<evidence type="ECO:0000256" key="16">
    <source>
        <dbReference type="PIRSR" id="PIRSR006404-2"/>
    </source>
</evidence>
<dbReference type="PROSITE" id="PS51371">
    <property type="entry name" value="CBS"/>
    <property type="match status" value="1"/>
</dbReference>
<comment type="subcellular location">
    <subcellularLocation>
        <location evidence="1 14">Cell membrane</location>
        <topology evidence="1 14">Multi-pass membrane protein</topology>
    </subcellularLocation>
</comment>
<dbReference type="GO" id="GO:0006508">
    <property type="term" value="P:proteolysis"/>
    <property type="evidence" value="ECO:0007669"/>
    <property type="project" value="UniProtKB-KW"/>
</dbReference>
<evidence type="ECO:0000256" key="12">
    <source>
        <dbReference type="ARBA" id="ARBA00023122"/>
    </source>
</evidence>
<keyword evidence="13 14" id="KW-0472">Membrane</keyword>
<keyword evidence="7" id="KW-0677">Repeat</keyword>
<dbReference type="Pfam" id="PF02163">
    <property type="entry name" value="Peptidase_M50"/>
    <property type="match status" value="2"/>
</dbReference>
<organism evidence="19 20">
    <name type="scientific">Nocardia pseudobrasiliensis</name>
    <dbReference type="NCBI Taxonomy" id="45979"/>
    <lineage>
        <taxon>Bacteria</taxon>
        <taxon>Bacillati</taxon>
        <taxon>Actinomycetota</taxon>
        <taxon>Actinomycetes</taxon>
        <taxon>Mycobacteriales</taxon>
        <taxon>Nocardiaceae</taxon>
        <taxon>Nocardia</taxon>
    </lineage>
</organism>
<dbReference type="GO" id="GO:0046872">
    <property type="term" value="F:metal ion binding"/>
    <property type="evidence" value="ECO:0007669"/>
    <property type="project" value="UniProtKB-UniRule"/>
</dbReference>
<evidence type="ECO:0000256" key="9">
    <source>
        <dbReference type="ARBA" id="ARBA00022833"/>
    </source>
</evidence>
<dbReference type="Pfam" id="PF00571">
    <property type="entry name" value="CBS"/>
    <property type="match status" value="2"/>
</dbReference>
<evidence type="ECO:0000256" key="6">
    <source>
        <dbReference type="ARBA" id="ARBA00022723"/>
    </source>
</evidence>
<comment type="similarity">
    <text evidence="2 14">Belongs to the peptidase M50B family.</text>
</comment>
<dbReference type="InterPro" id="IPR046342">
    <property type="entry name" value="CBS_dom_sf"/>
</dbReference>
<keyword evidence="5 14" id="KW-0812">Transmembrane</keyword>
<feature type="domain" description="CBS" evidence="18">
    <location>
        <begin position="249"/>
        <end position="306"/>
    </location>
</feature>
<evidence type="ECO:0000256" key="13">
    <source>
        <dbReference type="ARBA" id="ARBA00023136"/>
    </source>
</evidence>
<feature type="transmembrane region" description="Helical" evidence="14">
    <location>
        <begin position="45"/>
        <end position="64"/>
    </location>
</feature>
<feature type="binding site" evidence="16">
    <location>
        <position position="68"/>
    </location>
    <ligand>
        <name>Zn(2+)</name>
        <dbReference type="ChEBI" id="CHEBI:29105"/>
        <note>catalytic</note>
    </ligand>
</feature>
<dbReference type="InterPro" id="IPR000644">
    <property type="entry name" value="CBS_dom"/>
</dbReference>
<feature type="transmembrane region" description="Helical" evidence="14">
    <location>
        <begin position="106"/>
        <end position="131"/>
    </location>
</feature>
<sequence>MPTETLPLGRIAGIRIGVHWSVLVTIALFTWILHSTLTGRGSPGWLWIIAAIGALALIASLAAHELAHSVVARRGGVGVDRIVLWLLGGVSELSDEPRDARTDLRIAIAGPVTSLLLAAGGFVGAVITAAFVPGTAVVAVLVWLSATNALLALFNLLPGAPLDGGRVMRALIWARTGDRLRAATAAARSGRTLGTVLMVLGVGELIVFHQLGGLWLLLLGWYLQTAALGELAVAGLRHRLGDSRIRDVMTSPALAVPAQWSIDRLLHSSAPDSGHRVFPVVDLDGHPLAVLAWSDVVAVPAATRATTQISGVARRLPPGGILAEDGLLADAATRVVLRPSLDAIAVVDPAGRLTGIVTATDLATACDRSALGLPIRKTHSPTLFPAPPNLPTA</sequence>
<evidence type="ECO:0000256" key="1">
    <source>
        <dbReference type="ARBA" id="ARBA00004651"/>
    </source>
</evidence>
<gene>
    <name evidence="19" type="ORF">DFR76_102692</name>
</gene>
<keyword evidence="8 14" id="KW-0378">Hydrolase</keyword>
<keyword evidence="9 14" id="KW-0862">Zinc</keyword>
<keyword evidence="4 14" id="KW-0645">Protease</keyword>
<proteinExistence type="inferred from homology"/>
<keyword evidence="20" id="KW-1185">Reference proteome</keyword>
<dbReference type="PANTHER" id="PTHR39188">
    <property type="entry name" value="MEMBRANE-ASSOCIATED ZINC METALLOPROTEASE M50B"/>
    <property type="match status" value="1"/>
</dbReference>
<dbReference type="InterPro" id="IPR008915">
    <property type="entry name" value="Peptidase_M50"/>
</dbReference>
<accession>A0A370IDQ5</accession>
<dbReference type="GO" id="GO:0008237">
    <property type="term" value="F:metallopeptidase activity"/>
    <property type="evidence" value="ECO:0007669"/>
    <property type="project" value="UniProtKB-UniRule"/>
</dbReference>
<evidence type="ECO:0000256" key="4">
    <source>
        <dbReference type="ARBA" id="ARBA00022670"/>
    </source>
</evidence>
<comment type="cofactor">
    <cofactor evidence="14 16">
        <name>Zn(2+)</name>
        <dbReference type="ChEBI" id="CHEBI:29105"/>
    </cofactor>
    <text evidence="14 16">Binds 1 zinc ion per subunit.</text>
</comment>
<feature type="binding site" evidence="16">
    <location>
        <position position="64"/>
    </location>
    <ligand>
        <name>Zn(2+)</name>
        <dbReference type="ChEBI" id="CHEBI:29105"/>
        <note>catalytic</note>
    </ligand>
</feature>
<evidence type="ECO:0000256" key="15">
    <source>
        <dbReference type="PIRSR" id="PIRSR006404-1"/>
    </source>
</evidence>
<evidence type="ECO:0000313" key="19">
    <source>
        <dbReference type="EMBL" id="RDI68291.1"/>
    </source>
</evidence>
<feature type="transmembrane region" description="Helical" evidence="14">
    <location>
        <begin position="137"/>
        <end position="157"/>
    </location>
</feature>
<evidence type="ECO:0000256" key="10">
    <source>
        <dbReference type="ARBA" id="ARBA00022989"/>
    </source>
</evidence>
<dbReference type="PANTHER" id="PTHR39188:SF3">
    <property type="entry name" value="STAGE IV SPORULATION PROTEIN FB"/>
    <property type="match status" value="1"/>
</dbReference>
<dbReference type="PIRSF" id="PIRSF006404">
    <property type="entry name" value="UCP006404_Pept_M50_CBS"/>
    <property type="match status" value="1"/>
</dbReference>
<dbReference type="RefSeq" id="WP_067993155.1">
    <property type="nucleotide sequence ID" value="NZ_QQBC01000002.1"/>
</dbReference>
<dbReference type="GO" id="GO:0005886">
    <property type="term" value="C:plasma membrane"/>
    <property type="evidence" value="ECO:0007669"/>
    <property type="project" value="UniProtKB-SubCell"/>
</dbReference>
<evidence type="ECO:0000259" key="18">
    <source>
        <dbReference type="PROSITE" id="PS51371"/>
    </source>
</evidence>
<evidence type="ECO:0000256" key="8">
    <source>
        <dbReference type="ARBA" id="ARBA00022801"/>
    </source>
</evidence>
<dbReference type="InterPro" id="IPR016483">
    <property type="entry name" value="UCP006404_Pept_M50_CBS"/>
</dbReference>